<dbReference type="AlphaFoldDB" id="A0A2P5XVD0"/>
<accession>A0A2P5XVD0</accession>
<name>A0A2P5XVD0_GOSBA</name>
<proteinExistence type="predicted"/>
<protein>
    <submittedName>
        <fullName evidence="1">Uncharacterized protein</fullName>
    </submittedName>
</protein>
<dbReference type="Proteomes" id="UP000239757">
    <property type="component" value="Unassembled WGS sequence"/>
</dbReference>
<evidence type="ECO:0000313" key="2">
    <source>
        <dbReference type="Proteomes" id="UP000239757"/>
    </source>
</evidence>
<reference evidence="1 2" key="1">
    <citation type="submission" date="2015-01" db="EMBL/GenBank/DDBJ databases">
        <title>Genome of allotetraploid Gossypium barbadense reveals genomic plasticity and fiber elongation in cotton evolution.</title>
        <authorList>
            <person name="Chen X."/>
            <person name="Liu X."/>
            <person name="Zhao B."/>
            <person name="Zheng H."/>
            <person name="Hu Y."/>
            <person name="Lu G."/>
            <person name="Yang C."/>
            <person name="Chen J."/>
            <person name="Shan C."/>
            <person name="Zhang L."/>
            <person name="Zhou Y."/>
            <person name="Wang L."/>
            <person name="Guo W."/>
            <person name="Bai Y."/>
            <person name="Ruan J."/>
            <person name="Shangguan X."/>
            <person name="Mao Y."/>
            <person name="Jiang J."/>
            <person name="Zhu Y."/>
            <person name="Lei J."/>
            <person name="Kang H."/>
            <person name="Chen S."/>
            <person name="He X."/>
            <person name="Wang R."/>
            <person name="Wang Y."/>
            <person name="Chen J."/>
            <person name="Wang L."/>
            <person name="Yu S."/>
            <person name="Wang B."/>
            <person name="Wei J."/>
            <person name="Song S."/>
            <person name="Lu X."/>
            <person name="Gao Z."/>
            <person name="Gu W."/>
            <person name="Deng X."/>
            <person name="Ma D."/>
            <person name="Wang S."/>
            <person name="Liang W."/>
            <person name="Fang L."/>
            <person name="Cai C."/>
            <person name="Zhu X."/>
            <person name="Zhou B."/>
            <person name="Zhang Y."/>
            <person name="Chen Z."/>
            <person name="Xu S."/>
            <person name="Zhu R."/>
            <person name="Wang S."/>
            <person name="Zhang T."/>
            <person name="Zhao G."/>
        </authorList>
    </citation>
    <scope>NUCLEOTIDE SEQUENCE [LARGE SCALE GENOMIC DNA]</scope>
    <source>
        <strain evidence="2">cv. Xinhai21</strain>
        <tissue evidence="1">Leaf</tissue>
    </source>
</reference>
<dbReference type="EMBL" id="KZ664162">
    <property type="protein sequence ID" value="PPS07273.1"/>
    <property type="molecule type" value="Genomic_DNA"/>
</dbReference>
<gene>
    <name evidence="1" type="ORF">GOBAR_AA13380</name>
</gene>
<evidence type="ECO:0000313" key="1">
    <source>
        <dbReference type="EMBL" id="PPS07273.1"/>
    </source>
</evidence>
<organism evidence="1 2">
    <name type="scientific">Gossypium barbadense</name>
    <name type="common">Sea Island cotton</name>
    <name type="synonym">Hibiscus barbadensis</name>
    <dbReference type="NCBI Taxonomy" id="3634"/>
    <lineage>
        <taxon>Eukaryota</taxon>
        <taxon>Viridiplantae</taxon>
        <taxon>Streptophyta</taxon>
        <taxon>Embryophyta</taxon>
        <taxon>Tracheophyta</taxon>
        <taxon>Spermatophyta</taxon>
        <taxon>Magnoliopsida</taxon>
        <taxon>eudicotyledons</taxon>
        <taxon>Gunneridae</taxon>
        <taxon>Pentapetalae</taxon>
        <taxon>rosids</taxon>
        <taxon>malvids</taxon>
        <taxon>Malvales</taxon>
        <taxon>Malvaceae</taxon>
        <taxon>Malvoideae</taxon>
        <taxon>Gossypium</taxon>
    </lineage>
</organism>
<sequence>MFYGCGLTCATHDTRLSMVFEAPAHPSTKVPMMLDAPARPRAQGVERSCSKRGGNRMTHCIIFYIPKCLVGAPPKWLARAPPEWLSRAPPRTSPVVGVTNVQTCGSHGQCPE</sequence>